<evidence type="ECO:0000313" key="2">
    <source>
        <dbReference type="Proteomes" id="UP000739411"/>
    </source>
</evidence>
<name>A0A935MW53_9RHOO</name>
<proteinExistence type="predicted"/>
<dbReference type="SUPFAM" id="SSF48452">
    <property type="entry name" value="TPR-like"/>
    <property type="match status" value="1"/>
</dbReference>
<evidence type="ECO:0000313" key="1">
    <source>
        <dbReference type="EMBL" id="MBK7415457.1"/>
    </source>
</evidence>
<evidence type="ECO:0008006" key="3">
    <source>
        <dbReference type="Google" id="ProtNLM"/>
    </source>
</evidence>
<reference evidence="1 2" key="1">
    <citation type="submission" date="2020-10" db="EMBL/GenBank/DDBJ databases">
        <title>Connecting structure to function with the recovery of over 1000 high-quality activated sludge metagenome-assembled genomes encoding full-length rRNA genes using long-read sequencing.</title>
        <authorList>
            <person name="Singleton C.M."/>
            <person name="Petriglieri F."/>
            <person name="Kristensen J.M."/>
            <person name="Kirkegaard R.H."/>
            <person name="Michaelsen T.Y."/>
            <person name="Andersen M.H."/>
            <person name="Karst S.M."/>
            <person name="Dueholm M.S."/>
            <person name="Nielsen P.H."/>
            <person name="Albertsen M."/>
        </authorList>
    </citation>
    <scope>NUCLEOTIDE SEQUENCE [LARGE SCALE GENOMIC DNA]</scope>
    <source>
        <strain evidence="1">EsbW_18-Q3-R4-48_BATAC.463</strain>
    </source>
</reference>
<sequence>MNTTTDENDIFFGDIPPEINALLQQGIAVHASDPRLAENHFREALARRPDILCSYRCLVKHYNRQRQFDNAINTVRAWLTEAVRQAGSPADWNEWQDASSSMLGALKAFAFVELRRGRLEEAQAAIARLQQLDPEDGTGVSVLAALAH</sequence>
<dbReference type="EMBL" id="JADJMS010000020">
    <property type="protein sequence ID" value="MBK7415457.1"/>
    <property type="molecule type" value="Genomic_DNA"/>
</dbReference>
<dbReference type="Gene3D" id="1.25.40.10">
    <property type="entry name" value="Tetratricopeptide repeat domain"/>
    <property type="match status" value="1"/>
</dbReference>
<protein>
    <recommendedName>
        <fullName evidence="3">Tetratricopeptide repeat protein</fullName>
    </recommendedName>
</protein>
<dbReference type="Proteomes" id="UP000739411">
    <property type="component" value="Unassembled WGS sequence"/>
</dbReference>
<accession>A0A935MW53</accession>
<gene>
    <name evidence="1" type="ORF">IPJ38_10475</name>
</gene>
<organism evidence="1 2">
    <name type="scientific">Candidatus Dechloromonas phosphorivorans</name>
    <dbReference type="NCBI Taxonomy" id="2899244"/>
    <lineage>
        <taxon>Bacteria</taxon>
        <taxon>Pseudomonadati</taxon>
        <taxon>Pseudomonadota</taxon>
        <taxon>Betaproteobacteria</taxon>
        <taxon>Rhodocyclales</taxon>
        <taxon>Azonexaceae</taxon>
        <taxon>Dechloromonas</taxon>
    </lineage>
</organism>
<dbReference type="AlphaFoldDB" id="A0A935MW53"/>
<comment type="caution">
    <text evidence="1">The sequence shown here is derived from an EMBL/GenBank/DDBJ whole genome shotgun (WGS) entry which is preliminary data.</text>
</comment>
<dbReference type="InterPro" id="IPR011990">
    <property type="entry name" value="TPR-like_helical_dom_sf"/>
</dbReference>